<comment type="caution">
    <text evidence="2">The sequence shown here is derived from an EMBL/GenBank/DDBJ whole genome shotgun (WGS) entry which is preliminary data.</text>
</comment>
<keyword evidence="1" id="KW-0732">Signal</keyword>
<dbReference type="EMBL" id="JBFXLQ010000006">
    <property type="protein sequence ID" value="KAL2870356.1"/>
    <property type="molecule type" value="Genomic_DNA"/>
</dbReference>
<dbReference type="GeneID" id="98141736"/>
<dbReference type="RefSeq" id="XP_070889335.1">
    <property type="nucleotide sequence ID" value="XM_071026664.1"/>
</dbReference>
<sequence length="98" mass="10916">MRGCMHDVCGVGALLLFAIGIFSCGRVLESGAVNTISNNFLPAGIHQYQLWRSPALPSSIFYSMHTNMVERLTTRSQAGTTRAAYTLRCQFRTSRWTI</sequence>
<dbReference type="Proteomes" id="UP001610432">
    <property type="component" value="Unassembled WGS sequence"/>
</dbReference>
<name>A0ABR4M0V9_9EURO</name>
<feature type="chain" id="PRO_5046224707" evidence="1">
    <location>
        <begin position="26"/>
        <end position="98"/>
    </location>
</feature>
<keyword evidence="3" id="KW-1185">Reference proteome</keyword>
<protein>
    <submittedName>
        <fullName evidence="2">Uncharacterized protein</fullName>
    </submittedName>
</protein>
<evidence type="ECO:0000256" key="1">
    <source>
        <dbReference type="SAM" id="SignalP"/>
    </source>
</evidence>
<evidence type="ECO:0000313" key="3">
    <source>
        <dbReference type="Proteomes" id="UP001610432"/>
    </source>
</evidence>
<proteinExistence type="predicted"/>
<gene>
    <name evidence="2" type="ORF">BJX67DRAFT_281039</name>
</gene>
<organism evidence="2 3">
    <name type="scientific">Aspergillus lucknowensis</name>
    <dbReference type="NCBI Taxonomy" id="176173"/>
    <lineage>
        <taxon>Eukaryota</taxon>
        <taxon>Fungi</taxon>
        <taxon>Dikarya</taxon>
        <taxon>Ascomycota</taxon>
        <taxon>Pezizomycotina</taxon>
        <taxon>Eurotiomycetes</taxon>
        <taxon>Eurotiomycetidae</taxon>
        <taxon>Eurotiales</taxon>
        <taxon>Aspergillaceae</taxon>
        <taxon>Aspergillus</taxon>
        <taxon>Aspergillus subgen. Nidulantes</taxon>
    </lineage>
</organism>
<feature type="signal peptide" evidence="1">
    <location>
        <begin position="1"/>
        <end position="25"/>
    </location>
</feature>
<evidence type="ECO:0000313" key="2">
    <source>
        <dbReference type="EMBL" id="KAL2870356.1"/>
    </source>
</evidence>
<reference evidence="2 3" key="1">
    <citation type="submission" date="2024-07" db="EMBL/GenBank/DDBJ databases">
        <title>Section-level genome sequencing and comparative genomics of Aspergillus sections Usti and Cavernicolus.</title>
        <authorList>
            <consortium name="Lawrence Berkeley National Laboratory"/>
            <person name="Nybo J.L."/>
            <person name="Vesth T.C."/>
            <person name="Theobald S."/>
            <person name="Frisvad J.C."/>
            <person name="Larsen T.O."/>
            <person name="Kjaerboelling I."/>
            <person name="Rothschild-Mancinelli K."/>
            <person name="Lyhne E.K."/>
            <person name="Kogle M.E."/>
            <person name="Barry K."/>
            <person name="Clum A."/>
            <person name="Na H."/>
            <person name="Ledsgaard L."/>
            <person name="Lin J."/>
            <person name="Lipzen A."/>
            <person name="Kuo A."/>
            <person name="Riley R."/>
            <person name="Mondo S."/>
            <person name="Labutti K."/>
            <person name="Haridas S."/>
            <person name="Pangalinan J."/>
            <person name="Salamov A.A."/>
            <person name="Simmons B.A."/>
            <person name="Magnuson J.K."/>
            <person name="Chen J."/>
            <person name="Drula E."/>
            <person name="Henrissat B."/>
            <person name="Wiebenga A."/>
            <person name="Lubbers R.J."/>
            <person name="Gomes A.C."/>
            <person name="Macurrencykelacurrency M.R."/>
            <person name="Stajich J."/>
            <person name="Grigoriev I.V."/>
            <person name="Mortensen U.H."/>
            <person name="De Vries R.P."/>
            <person name="Baker S.E."/>
            <person name="Andersen M.R."/>
        </authorList>
    </citation>
    <scope>NUCLEOTIDE SEQUENCE [LARGE SCALE GENOMIC DNA]</scope>
    <source>
        <strain evidence="2 3">CBS 449.75</strain>
    </source>
</reference>
<accession>A0ABR4M0V9</accession>
<dbReference type="PROSITE" id="PS51257">
    <property type="entry name" value="PROKAR_LIPOPROTEIN"/>
    <property type="match status" value="1"/>
</dbReference>